<reference evidence="2 3" key="1">
    <citation type="journal article" date="2021" name="Comput. Struct. Biotechnol. J.">
        <title>De novo genome assembly of the potent medicinal plant Rehmannia glutinosa using nanopore technology.</title>
        <authorList>
            <person name="Ma L."/>
            <person name="Dong C."/>
            <person name="Song C."/>
            <person name="Wang X."/>
            <person name="Zheng X."/>
            <person name="Niu Y."/>
            <person name="Chen S."/>
            <person name="Feng W."/>
        </authorList>
    </citation>
    <scope>NUCLEOTIDE SEQUENCE [LARGE SCALE GENOMIC DNA]</scope>
    <source>
        <strain evidence="2">DH-2019</strain>
    </source>
</reference>
<gene>
    <name evidence="2" type="ORF">DH2020_025629</name>
</gene>
<keyword evidence="3" id="KW-1185">Reference proteome</keyword>
<feature type="region of interest" description="Disordered" evidence="1">
    <location>
        <begin position="100"/>
        <end position="123"/>
    </location>
</feature>
<dbReference type="EMBL" id="JABTTQ020000294">
    <property type="protein sequence ID" value="KAK6140629.1"/>
    <property type="molecule type" value="Genomic_DNA"/>
</dbReference>
<evidence type="ECO:0000313" key="2">
    <source>
        <dbReference type="EMBL" id="KAK6140629.1"/>
    </source>
</evidence>
<organism evidence="2 3">
    <name type="scientific">Rehmannia glutinosa</name>
    <name type="common">Chinese foxglove</name>
    <dbReference type="NCBI Taxonomy" id="99300"/>
    <lineage>
        <taxon>Eukaryota</taxon>
        <taxon>Viridiplantae</taxon>
        <taxon>Streptophyta</taxon>
        <taxon>Embryophyta</taxon>
        <taxon>Tracheophyta</taxon>
        <taxon>Spermatophyta</taxon>
        <taxon>Magnoliopsida</taxon>
        <taxon>eudicotyledons</taxon>
        <taxon>Gunneridae</taxon>
        <taxon>Pentapetalae</taxon>
        <taxon>asterids</taxon>
        <taxon>lamiids</taxon>
        <taxon>Lamiales</taxon>
        <taxon>Orobanchaceae</taxon>
        <taxon>Rehmannieae</taxon>
        <taxon>Rehmannia</taxon>
    </lineage>
</organism>
<feature type="compositionally biased region" description="Basic and acidic residues" evidence="1">
    <location>
        <begin position="100"/>
        <end position="110"/>
    </location>
</feature>
<name>A0ABR0W3I4_REHGL</name>
<protein>
    <submittedName>
        <fullName evidence="2">Uncharacterized protein</fullName>
    </submittedName>
</protein>
<evidence type="ECO:0000313" key="3">
    <source>
        <dbReference type="Proteomes" id="UP001318860"/>
    </source>
</evidence>
<evidence type="ECO:0000256" key="1">
    <source>
        <dbReference type="SAM" id="MobiDB-lite"/>
    </source>
</evidence>
<sequence length="324" mass="35647">MAVSALMTNSKDSKLRCLTLDNNDGEEIVREGNDWEVVALTESAYAAAPGPKQDIPHISHSNLIGDDNADTARPMFMSGHFGFSSSTHENLPLEPECKEKCRGKGSDHEVPQVTVQQGGKWDPKHEENLHIEGLVSNEFLGVQRYDEKGDNMSFYSSDFGDIASSDLIEEEQSMYSTGKFGSYDDEAAAGMSYKAGEGTGSAEPFENLDHAVNPGVSNIEEYKFNEPPNVPCEAWWRRHAASLYGHAKNANPFWSIVVAAAVMGLAIIGHRWQRDKPQVFQLKPQLVIDNEGSGWILGPMGRLKDVSLSGQHISYIRVSSSTQL</sequence>
<dbReference type="PANTHER" id="PTHR34797:SF1">
    <property type="entry name" value="ATG8-INTERACTING PROTEIN 2"/>
    <property type="match status" value="1"/>
</dbReference>
<dbReference type="Proteomes" id="UP001318860">
    <property type="component" value="Unassembled WGS sequence"/>
</dbReference>
<comment type="caution">
    <text evidence="2">The sequence shown here is derived from an EMBL/GenBank/DDBJ whole genome shotgun (WGS) entry which is preliminary data.</text>
</comment>
<dbReference type="InterPro" id="IPR040304">
    <property type="entry name" value="ATG8-IP-1/2"/>
</dbReference>
<proteinExistence type="predicted"/>
<dbReference type="PANTHER" id="PTHR34797">
    <property type="entry name" value="ATG8-INTERACTING PROTEIN 2"/>
    <property type="match status" value="1"/>
</dbReference>
<accession>A0ABR0W3I4</accession>